<reference evidence="1 2" key="1">
    <citation type="journal article" date="2016" name="Front. Microbiol.">
        <title>Single-Cell (Meta-)Genomics of a Dimorphic Candidatus Thiomargarita nelsonii Reveals Genomic Plasticity.</title>
        <authorList>
            <person name="Flood B.E."/>
            <person name="Fliss P."/>
            <person name="Jones D.S."/>
            <person name="Dick G.J."/>
            <person name="Jain S."/>
            <person name="Kaster A.K."/>
            <person name="Winkel M."/>
            <person name="Mussmann M."/>
            <person name="Bailey J."/>
        </authorList>
    </citation>
    <scope>NUCLEOTIDE SEQUENCE [LARGE SCALE GENOMIC DNA]</scope>
    <source>
        <strain evidence="1">Hydrate Ridge</strain>
    </source>
</reference>
<dbReference type="EMBL" id="JSZA02000133">
    <property type="protein sequence ID" value="TGO02453.1"/>
    <property type="molecule type" value="Genomic_DNA"/>
</dbReference>
<sequence>MTSHYPSIAQAVVTDPLESAAGGYVLVAKSPGILAQDADFLSASPGISDYLHELEKTDESYYSFFRLPSKKYALVHRFLHDKRRGVNRVVLQGDRRCSADIFTLPTG</sequence>
<gene>
    <name evidence="1" type="ORF">PN36_24940</name>
</gene>
<proteinExistence type="predicted"/>
<organism evidence="1 2">
    <name type="scientific">Candidatus Thiomargarita nelsonii</name>
    <dbReference type="NCBI Taxonomy" id="1003181"/>
    <lineage>
        <taxon>Bacteria</taxon>
        <taxon>Pseudomonadati</taxon>
        <taxon>Pseudomonadota</taxon>
        <taxon>Gammaproteobacteria</taxon>
        <taxon>Thiotrichales</taxon>
        <taxon>Thiotrichaceae</taxon>
        <taxon>Thiomargarita</taxon>
    </lineage>
</organism>
<evidence type="ECO:0000313" key="2">
    <source>
        <dbReference type="Proteomes" id="UP000030428"/>
    </source>
</evidence>
<keyword evidence="2" id="KW-1185">Reference proteome</keyword>
<dbReference type="AlphaFoldDB" id="A0A4E0QMR1"/>
<accession>A0A4E0QMR1</accession>
<comment type="caution">
    <text evidence="1">The sequence shown here is derived from an EMBL/GenBank/DDBJ whole genome shotgun (WGS) entry which is preliminary data.</text>
</comment>
<dbReference type="Proteomes" id="UP000030428">
    <property type="component" value="Unassembled WGS sequence"/>
</dbReference>
<protein>
    <submittedName>
        <fullName evidence="1">Uncharacterized protein</fullName>
    </submittedName>
</protein>
<evidence type="ECO:0000313" key="1">
    <source>
        <dbReference type="EMBL" id="TGO02453.1"/>
    </source>
</evidence>
<name>A0A4E0QMR1_9GAMM</name>